<evidence type="ECO:0000256" key="6">
    <source>
        <dbReference type="ARBA" id="ARBA00023284"/>
    </source>
</evidence>
<dbReference type="PROSITE" id="PS00194">
    <property type="entry name" value="THIOREDOXIN_1"/>
    <property type="match status" value="1"/>
</dbReference>
<evidence type="ECO:0000256" key="3">
    <source>
        <dbReference type="ARBA" id="ARBA00022448"/>
    </source>
</evidence>
<feature type="domain" description="Thioredoxin" evidence="9">
    <location>
        <begin position="1"/>
        <end position="101"/>
    </location>
</feature>
<keyword evidence="6" id="KW-0676">Redox-active center</keyword>
<evidence type="ECO:0000256" key="2">
    <source>
        <dbReference type="ARBA" id="ARBA00020570"/>
    </source>
</evidence>
<reference evidence="10 11" key="1">
    <citation type="submission" date="2020-08" db="EMBL/GenBank/DDBJ databases">
        <title>Genome public.</title>
        <authorList>
            <person name="Liu C."/>
            <person name="Sun Q."/>
        </authorList>
    </citation>
    <scope>NUCLEOTIDE SEQUENCE [LARGE SCALE GENOMIC DNA]</scope>
    <source>
        <strain evidence="10 11">NSJ-43</strain>
    </source>
</reference>
<dbReference type="PANTHER" id="PTHR45663">
    <property type="entry name" value="GEO12009P1"/>
    <property type="match status" value="1"/>
</dbReference>
<dbReference type="Proteomes" id="UP000628463">
    <property type="component" value="Unassembled WGS sequence"/>
</dbReference>
<keyword evidence="11" id="KW-1185">Reference proteome</keyword>
<protein>
    <recommendedName>
        <fullName evidence="2 7">Thioredoxin</fullName>
    </recommendedName>
</protein>
<keyword evidence="4" id="KW-0249">Electron transport</keyword>
<evidence type="ECO:0000259" key="9">
    <source>
        <dbReference type="PROSITE" id="PS51352"/>
    </source>
</evidence>
<dbReference type="NCBIfam" id="TIGR01068">
    <property type="entry name" value="thioredoxin"/>
    <property type="match status" value="1"/>
</dbReference>
<dbReference type="PANTHER" id="PTHR45663:SF11">
    <property type="entry name" value="GEO12009P1"/>
    <property type="match status" value="1"/>
</dbReference>
<comment type="similarity">
    <text evidence="1 8">Belongs to the thioredoxin family.</text>
</comment>
<dbReference type="SUPFAM" id="SSF52833">
    <property type="entry name" value="Thioredoxin-like"/>
    <property type="match status" value="1"/>
</dbReference>
<dbReference type="CDD" id="cd02947">
    <property type="entry name" value="TRX_family"/>
    <property type="match status" value="1"/>
</dbReference>
<organism evidence="10 11">
    <name type="scientific">Lachnospira hominis</name>
    <name type="common">ex Liu et al. 2021</name>
    <dbReference type="NCBI Taxonomy" id="2763051"/>
    <lineage>
        <taxon>Bacteria</taxon>
        <taxon>Bacillati</taxon>
        <taxon>Bacillota</taxon>
        <taxon>Clostridia</taxon>
        <taxon>Lachnospirales</taxon>
        <taxon>Lachnospiraceae</taxon>
        <taxon>Lachnospira</taxon>
    </lineage>
</organism>
<dbReference type="EMBL" id="JACOPD010000003">
    <property type="protein sequence ID" value="MBC5680414.1"/>
    <property type="molecule type" value="Genomic_DNA"/>
</dbReference>
<keyword evidence="5" id="KW-1015">Disulfide bond</keyword>
<dbReference type="RefSeq" id="WP_186836466.1">
    <property type="nucleotide sequence ID" value="NZ_JACOPD010000003.1"/>
</dbReference>
<dbReference type="Gene3D" id="3.40.30.10">
    <property type="entry name" value="Glutaredoxin"/>
    <property type="match status" value="1"/>
</dbReference>
<evidence type="ECO:0000313" key="11">
    <source>
        <dbReference type="Proteomes" id="UP000628463"/>
    </source>
</evidence>
<evidence type="ECO:0000256" key="1">
    <source>
        <dbReference type="ARBA" id="ARBA00008987"/>
    </source>
</evidence>
<sequence length="101" mass="11516">MVITQNNFNSEVENSDKPVLIDFWASWCGPCMMMSPVVEQIEKEHPEIKVGKVNVDEEMVLAQKFMVVSIPTLILFKNGKPEITSVGFKGKEELEEIFKLK</sequence>
<dbReference type="PIRSF" id="PIRSF000077">
    <property type="entry name" value="Thioredoxin"/>
    <property type="match status" value="1"/>
</dbReference>
<evidence type="ECO:0000256" key="7">
    <source>
        <dbReference type="NCBIfam" id="TIGR01068"/>
    </source>
</evidence>
<dbReference type="PROSITE" id="PS51352">
    <property type="entry name" value="THIOREDOXIN_2"/>
    <property type="match status" value="1"/>
</dbReference>
<dbReference type="Pfam" id="PF00085">
    <property type="entry name" value="Thioredoxin"/>
    <property type="match status" value="1"/>
</dbReference>
<evidence type="ECO:0000256" key="8">
    <source>
        <dbReference type="PIRNR" id="PIRNR000077"/>
    </source>
</evidence>
<dbReference type="InterPro" id="IPR036249">
    <property type="entry name" value="Thioredoxin-like_sf"/>
</dbReference>
<gene>
    <name evidence="10" type="primary">trxA</name>
    <name evidence="10" type="ORF">H8S01_05505</name>
</gene>
<dbReference type="InterPro" id="IPR017937">
    <property type="entry name" value="Thioredoxin_CS"/>
</dbReference>
<dbReference type="InterPro" id="IPR013766">
    <property type="entry name" value="Thioredoxin_domain"/>
</dbReference>
<name>A0ABR7FZ25_9FIRM</name>
<evidence type="ECO:0000256" key="5">
    <source>
        <dbReference type="ARBA" id="ARBA00023157"/>
    </source>
</evidence>
<dbReference type="InterPro" id="IPR005746">
    <property type="entry name" value="Thioredoxin"/>
</dbReference>
<comment type="caution">
    <text evidence="10">The sequence shown here is derived from an EMBL/GenBank/DDBJ whole genome shotgun (WGS) entry which is preliminary data.</text>
</comment>
<evidence type="ECO:0000256" key="4">
    <source>
        <dbReference type="ARBA" id="ARBA00022982"/>
    </source>
</evidence>
<proteinExistence type="inferred from homology"/>
<evidence type="ECO:0000313" key="10">
    <source>
        <dbReference type="EMBL" id="MBC5680414.1"/>
    </source>
</evidence>
<dbReference type="PRINTS" id="PR00421">
    <property type="entry name" value="THIOREDOXIN"/>
</dbReference>
<accession>A0ABR7FZ25</accession>
<keyword evidence="3" id="KW-0813">Transport</keyword>